<evidence type="ECO:0000256" key="4">
    <source>
        <dbReference type="SAM" id="Phobius"/>
    </source>
</evidence>
<evidence type="ECO:0000313" key="7">
    <source>
        <dbReference type="Proteomes" id="UP000190037"/>
    </source>
</evidence>
<evidence type="ECO:0000259" key="5">
    <source>
        <dbReference type="Pfam" id="PF13490"/>
    </source>
</evidence>
<feature type="transmembrane region" description="Helical" evidence="4">
    <location>
        <begin position="129"/>
        <end position="147"/>
    </location>
</feature>
<keyword evidence="4" id="KW-0812">Transmembrane</keyword>
<evidence type="ECO:0000256" key="3">
    <source>
        <dbReference type="SAM" id="MobiDB-lite"/>
    </source>
</evidence>
<keyword evidence="7" id="KW-1185">Reference proteome</keyword>
<feature type="domain" description="Putative zinc-finger" evidence="5">
    <location>
        <begin position="8"/>
        <end position="37"/>
    </location>
</feature>
<dbReference type="AlphaFoldDB" id="A0A1T3NZC8"/>
<evidence type="ECO:0000313" key="6">
    <source>
        <dbReference type="EMBL" id="OPC82031.1"/>
    </source>
</evidence>
<protein>
    <recommendedName>
        <fullName evidence="5">Putative zinc-finger domain-containing protein</fullName>
    </recommendedName>
</protein>
<dbReference type="InterPro" id="IPR027383">
    <property type="entry name" value="Znf_put"/>
</dbReference>
<keyword evidence="4" id="KW-0472">Membrane</keyword>
<name>A0A1T3NZC8_9ACTN</name>
<keyword evidence="2" id="KW-0804">Transcription</keyword>
<dbReference type="Proteomes" id="UP000190037">
    <property type="component" value="Unassembled WGS sequence"/>
</dbReference>
<feature type="compositionally biased region" description="Polar residues" evidence="3">
    <location>
        <begin position="195"/>
        <end position="205"/>
    </location>
</feature>
<dbReference type="InterPro" id="IPR041916">
    <property type="entry name" value="Anti_sigma_zinc_sf"/>
</dbReference>
<dbReference type="RefSeq" id="WP_078976302.1">
    <property type="nucleotide sequence ID" value="NZ_MWQN01000001.1"/>
</dbReference>
<dbReference type="Gene3D" id="1.10.10.1320">
    <property type="entry name" value="Anti-sigma factor, zinc-finger domain"/>
    <property type="match status" value="1"/>
</dbReference>
<organism evidence="6 7">
    <name type="scientific">Embleya scabrispora</name>
    <dbReference type="NCBI Taxonomy" id="159449"/>
    <lineage>
        <taxon>Bacteria</taxon>
        <taxon>Bacillati</taxon>
        <taxon>Actinomycetota</taxon>
        <taxon>Actinomycetes</taxon>
        <taxon>Kitasatosporales</taxon>
        <taxon>Streptomycetaceae</taxon>
        <taxon>Embleya</taxon>
    </lineage>
</organism>
<dbReference type="OrthoDB" id="4350643at2"/>
<feature type="compositionally biased region" description="Low complexity" evidence="3">
    <location>
        <begin position="167"/>
        <end position="176"/>
    </location>
</feature>
<reference evidence="6 7" key="1">
    <citation type="submission" date="2017-03" db="EMBL/GenBank/DDBJ databases">
        <title>Draft genome sequence of Streptomyces scabrisporus NF3, endophyte isolated from Amphipterygium adstringens.</title>
        <authorList>
            <person name="Vazquez M."/>
            <person name="Ceapa C.D."/>
            <person name="Rodriguez Luna D."/>
            <person name="Sanchez Esquivel S."/>
        </authorList>
    </citation>
    <scope>NUCLEOTIDE SEQUENCE [LARGE SCALE GENOMIC DNA]</scope>
    <source>
        <strain evidence="6 7">NF3</strain>
    </source>
</reference>
<sequence>MSAHIDVEVLSDLVEGLLTAAEAAALDAHLAECAECRDTRDALAEVRELLGGQPAEPMPADVIARIDDALALAALPPPRPAEPPKPLPVPVPVSVPVSVVTPPRAPSTPPTEHVVVPLDRARRRRRGPLLLVAAAAAAVALGVTLVVDTGDNGDSNHRGSTAVKGNADASAPKAAANPTGKSGERPGAGADERTPQTPLTASTAPPTVYTAAGLTDQVSLLLHRADRAPRELPACVAAAVGPDAPRALAADPGSYTGKPAWVVVLPGPNTDRVRVYIVDASCVPRAGADGSASPPAAVPPSTGFAGSLLLSTEVPRR</sequence>
<evidence type="ECO:0000256" key="2">
    <source>
        <dbReference type="ARBA" id="ARBA00023163"/>
    </source>
</evidence>
<proteinExistence type="predicted"/>
<keyword evidence="1" id="KW-0805">Transcription regulation</keyword>
<dbReference type="Pfam" id="PF13490">
    <property type="entry name" value="zf-HC2"/>
    <property type="match status" value="1"/>
</dbReference>
<dbReference type="STRING" id="159449.B4N89_14750"/>
<comment type="caution">
    <text evidence="6">The sequence shown here is derived from an EMBL/GenBank/DDBJ whole genome shotgun (WGS) entry which is preliminary data.</text>
</comment>
<dbReference type="EMBL" id="MWQN01000001">
    <property type="protein sequence ID" value="OPC82031.1"/>
    <property type="molecule type" value="Genomic_DNA"/>
</dbReference>
<accession>A0A1T3NZC8</accession>
<keyword evidence="4" id="KW-1133">Transmembrane helix</keyword>
<feature type="region of interest" description="Disordered" evidence="3">
    <location>
        <begin position="150"/>
        <end position="208"/>
    </location>
</feature>
<gene>
    <name evidence="6" type="ORF">B4N89_14750</name>
</gene>
<evidence type="ECO:0000256" key="1">
    <source>
        <dbReference type="ARBA" id="ARBA00023015"/>
    </source>
</evidence>